<dbReference type="PANTHER" id="PTHR11085:SF4">
    <property type="entry name" value="NAD-DEPENDENT PROTEIN DEACYLASE"/>
    <property type="match status" value="1"/>
</dbReference>
<keyword evidence="2" id="KW-0520">NAD</keyword>
<dbReference type="PANTHER" id="PTHR11085">
    <property type="entry name" value="NAD-DEPENDENT PROTEIN DEACYLASE SIRTUIN-5, MITOCHONDRIAL-RELATED"/>
    <property type="match status" value="1"/>
</dbReference>
<dbReference type="InParanoid" id="A0A0G4FRB1"/>
<dbReference type="EMBL" id="CDMY01000483">
    <property type="protein sequence ID" value="CEM16772.1"/>
    <property type="molecule type" value="Genomic_DNA"/>
</dbReference>
<dbReference type="InterPro" id="IPR026590">
    <property type="entry name" value="Ssirtuin_cat_dom"/>
</dbReference>
<feature type="binding site" evidence="3">
    <location>
        <position position="144"/>
    </location>
    <ligand>
        <name>Zn(2+)</name>
        <dbReference type="ChEBI" id="CHEBI:29105"/>
    </ligand>
</feature>
<dbReference type="InterPro" id="IPR026591">
    <property type="entry name" value="Sirtuin_cat_small_dom_sf"/>
</dbReference>
<proteinExistence type="predicted"/>
<name>A0A0G4FRB1_VITBC</name>
<sequence length="302" mass="33860">MGHIERAAQLLRTCDGVLIMAGAGMGVDSGLPDFRGPEGFWRAYPPFRSLGLHLEDMSNPQWFYQDPPLAWGFFGHRYGLYTKATPHDGFRILLDIGRAKERAREGNKPSFFVFTSNVDGQFQRQGFEEDRIVECHGSIHFMQCTDCRLPQCREIYPAEDLDKIQVDETTMRASSVPQCRGCGTNVARPNILMFGDYGWLSERTDAQYERYEAFLAAQKGSKLAVVEFGAGLHVPTVRRQSEYIVSRGRSTGEYEASLVRVNPRESQTPKGDEYLGVDIGALEFMKSVEPHLQDVLTASSGG</sequence>
<dbReference type="GO" id="GO:0046872">
    <property type="term" value="F:metal ion binding"/>
    <property type="evidence" value="ECO:0007669"/>
    <property type="project" value="UniProtKB-KW"/>
</dbReference>
<keyword evidence="6" id="KW-1185">Reference proteome</keyword>
<protein>
    <recommendedName>
        <fullName evidence="4">Deacetylase sirtuin-type domain-containing protein</fullName>
    </recommendedName>
</protein>
<dbReference type="OrthoDB" id="424302at2759"/>
<evidence type="ECO:0000313" key="5">
    <source>
        <dbReference type="EMBL" id="CEM16772.1"/>
    </source>
</evidence>
<dbReference type="InterPro" id="IPR003000">
    <property type="entry name" value="Sirtuin"/>
</dbReference>
<evidence type="ECO:0000256" key="3">
    <source>
        <dbReference type="PROSITE-ProRule" id="PRU00236"/>
    </source>
</evidence>
<feature type="binding site" evidence="3">
    <location>
        <position position="179"/>
    </location>
    <ligand>
        <name>Zn(2+)</name>
        <dbReference type="ChEBI" id="CHEBI:29105"/>
    </ligand>
</feature>
<dbReference type="STRING" id="1169540.A0A0G4FRB1"/>
<accession>A0A0G4FRB1</accession>
<dbReference type="GO" id="GO:0070403">
    <property type="term" value="F:NAD+ binding"/>
    <property type="evidence" value="ECO:0007669"/>
    <property type="project" value="InterPro"/>
</dbReference>
<dbReference type="InterPro" id="IPR029035">
    <property type="entry name" value="DHS-like_NAD/FAD-binding_dom"/>
</dbReference>
<evidence type="ECO:0000313" key="6">
    <source>
        <dbReference type="Proteomes" id="UP000041254"/>
    </source>
</evidence>
<dbReference type="PhylomeDB" id="A0A0G4FRB1"/>
<dbReference type="GO" id="GO:0017136">
    <property type="term" value="F:histone deacetylase activity, NAD-dependent"/>
    <property type="evidence" value="ECO:0007669"/>
    <property type="project" value="TreeGrafter"/>
</dbReference>
<evidence type="ECO:0000256" key="1">
    <source>
        <dbReference type="ARBA" id="ARBA00022679"/>
    </source>
</evidence>
<evidence type="ECO:0000256" key="2">
    <source>
        <dbReference type="ARBA" id="ARBA00023027"/>
    </source>
</evidence>
<reference evidence="5 6" key="1">
    <citation type="submission" date="2014-11" db="EMBL/GenBank/DDBJ databases">
        <authorList>
            <person name="Zhu J."/>
            <person name="Qi W."/>
            <person name="Song R."/>
        </authorList>
    </citation>
    <scope>NUCLEOTIDE SEQUENCE [LARGE SCALE GENOMIC DNA]</scope>
</reference>
<gene>
    <name evidence="5" type="ORF">Vbra_2524</name>
</gene>
<organism evidence="5 6">
    <name type="scientific">Vitrella brassicaformis (strain CCMP3155)</name>
    <dbReference type="NCBI Taxonomy" id="1169540"/>
    <lineage>
        <taxon>Eukaryota</taxon>
        <taxon>Sar</taxon>
        <taxon>Alveolata</taxon>
        <taxon>Colpodellida</taxon>
        <taxon>Vitrellaceae</taxon>
        <taxon>Vitrella</taxon>
    </lineage>
</organism>
<feature type="active site" description="Proton acceptor" evidence="3">
    <location>
        <position position="136"/>
    </location>
</feature>
<dbReference type="AlphaFoldDB" id="A0A0G4FRB1"/>
<dbReference type="Gene3D" id="3.40.50.1220">
    <property type="entry name" value="TPP-binding domain"/>
    <property type="match status" value="1"/>
</dbReference>
<feature type="domain" description="Deacetylase sirtuin-type" evidence="4">
    <location>
        <begin position="1"/>
        <end position="294"/>
    </location>
</feature>
<dbReference type="Pfam" id="PF02146">
    <property type="entry name" value="SIR2"/>
    <property type="match status" value="1"/>
</dbReference>
<dbReference type="InterPro" id="IPR050134">
    <property type="entry name" value="NAD-dep_sirtuin_deacylases"/>
</dbReference>
<keyword evidence="1" id="KW-0808">Transferase</keyword>
<keyword evidence="3" id="KW-0479">Metal-binding</keyword>
<dbReference type="Proteomes" id="UP000041254">
    <property type="component" value="Unassembled WGS sequence"/>
</dbReference>
<dbReference type="PROSITE" id="PS50305">
    <property type="entry name" value="SIRTUIN"/>
    <property type="match status" value="1"/>
</dbReference>
<feature type="binding site" evidence="3">
    <location>
        <position position="182"/>
    </location>
    <ligand>
        <name>Zn(2+)</name>
        <dbReference type="ChEBI" id="CHEBI:29105"/>
    </ligand>
</feature>
<dbReference type="OMA" id="ECHGSIH"/>
<dbReference type="VEuPathDB" id="CryptoDB:Vbra_2524"/>
<keyword evidence="3" id="KW-0862">Zinc</keyword>
<feature type="binding site" evidence="3">
    <location>
        <position position="152"/>
    </location>
    <ligand>
        <name>Zn(2+)</name>
        <dbReference type="ChEBI" id="CHEBI:29105"/>
    </ligand>
</feature>
<dbReference type="Gene3D" id="3.30.1600.10">
    <property type="entry name" value="SIR2/SIRT2 'Small Domain"/>
    <property type="match status" value="1"/>
</dbReference>
<dbReference type="SUPFAM" id="SSF52467">
    <property type="entry name" value="DHS-like NAD/FAD-binding domain"/>
    <property type="match status" value="1"/>
</dbReference>
<evidence type="ECO:0000259" key="4">
    <source>
        <dbReference type="PROSITE" id="PS50305"/>
    </source>
</evidence>